<organism evidence="1 2">
    <name type="scientific">Triticum urartu</name>
    <name type="common">Red wild einkorn</name>
    <name type="synonym">Crithodium urartu</name>
    <dbReference type="NCBI Taxonomy" id="4572"/>
    <lineage>
        <taxon>Eukaryota</taxon>
        <taxon>Viridiplantae</taxon>
        <taxon>Streptophyta</taxon>
        <taxon>Embryophyta</taxon>
        <taxon>Tracheophyta</taxon>
        <taxon>Spermatophyta</taxon>
        <taxon>Magnoliopsida</taxon>
        <taxon>Liliopsida</taxon>
        <taxon>Poales</taxon>
        <taxon>Poaceae</taxon>
        <taxon>BOP clade</taxon>
        <taxon>Pooideae</taxon>
        <taxon>Triticodae</taxon>
        <taxon>Triticeae</taxon>
        <taxon>Triticinae</taxon>
        <taxon>Triticum</taxon>
    </lineage>
</organism>
<reference evidence="1" key="3">
    <citation type="submission" date="2022-06" db="UniProtKB">
        <authorList>
            <consortium name="EnsemblPlants"/>
        </authorList>
    </citation>
    <scope>IDENTIFICATION</scope>
</reference>
<dbReference type="AlphaFoldDB" id="A0A8R7PVC9"/>
<protein>
    <submittedName>
        <fullName evidence="1">Uncharacterized protein</fullName>
    </submittedName>
</protein>
<reference evidence="1" key="2">
    <citation type="submission" date="2018-03" db="EMBL/GenBank/DDBJ databases">
        <title>The Triticum urartu genome reveals the dynamic nature of wheat genome evolution.</title>
        <authorList>
            <person name="Ling H."/>
            <person name="Ma B."/>
            <person name="Shi X."/>
            <person name="Liu H."/>
            <person name="Dong L."/>
            <person name="Sun H."/>
            <person name="Cao Y."/>
            <person name="Gao Q."/>
            <person name="Zheng S."/>
            <person name="Li Y."/>
            <person name="Yu Y."/>
            <person name="Du H."/>
            <person name="Qi M."/>
            <person name="Li Y."/>
            <person name="Yu H."/>
            <person name="Cui Y."/>
            <person name="Wang N."/>
            <person name="Chen C."/>
            <person name="Wu H."/>
            <person name="Zhao Y."/>
            <person name="Zhang J."/>
            <person name="Li Y."/>
            <person name="Zhou W."/>
            <person name="Zhang B."/>
            <person name="Hu W."/>
            <person name="Eijk M."/>
            <person name="Tang J."/>
            <person name="Witsenboer H."/>
            <person name="Zhao S."/>
            <person name="Li Z."/>
            <person name="Zhang A."/>
            <person name="Wang D."/>
            <person name="Liang C."/>
        </authorList>
    </citation>
    <scope>NUCLEOTIDE SEQUENCE [LARGE SCALE GENOMIC DNA]</scope>
    <source>
        <strain evidence="1">cv. G1812</strain>
    </source>
</reference>
<reference evidence="2" key="1">
    <citation type="journal article" date="2013" name="Nature">
        <title>Draft genome of the wheat A-genome progenitor Triticum urartu.</title>
        <authorList>
            <person name="Ling H.Q."/>
            <person name="Zhao S."/>
            <person name="Liu D."/>
            <person name="Wang J."/>
            <person name="Sun H."/>
            <person name="Zhang C."/>
            <person name="Fan H."/>
            <person name="Li D."/>
            <person name="Dong L."/>
            <person name="Tao Y."/>
            <person name="Gao C."/>
            <person name="Wu H."/>
            <person name="Li Y."/>
            <person name="Cui Y."/>
            <person name="Guo X."/>
            <person name="Zheng S."/>
            <person name="Wang B."/>
            <person name="Yu K."/>
            <person name="Liang Q."/>
            <person name="Yang W."/>
            <person name="Lou X."/>
            <person name="Chen J."/>
            <person name="Feng M."/>
            <person name="Jian J."/>
            <person name="Zhang X."/>
            <person name="Luo G."/>
            <person name="Jiang Y."/>
            <person name="Liu J."/>
            <person name="Wang Z."/>
            <person name="Sha Y."/>
            <person name="Zhang B."/>
            <person name="Wu H."/>
            <person name="Tang D."/>
            <person name="Shen Q."/>
            <person name="Xue P."/>
            <person name="Zou S."/>
            <person name="Wang X."/>
            <person name="Liu X."/>
            <person name="Wang F."/>
            <person name="Yang Y."/>
            <person name="An X."/>
            <person name="Dong Z."/>
            <person name="Zhang K."/>
            <person name="Zhang X."/>
            <person name="Luo M.C."/>
            <person name="Dvorak J."/>
            <person name="Tong Y."/>
            <person name="Wang J."/>
            <person name="Yang H."/>
            <person name="Li Z."/>
            <person name="Wang D."/>
            <person name="Zhang A."/>
            <person name="Wang J."/>
        </authorList>
    </citation>
    <scope>NUCLEOTIDE SEQUENCE</scope>
    <source>
        <strain evidence="2">cv. G1812</strain>
    </source>
</reference>
<keyword evidence="2" id="KW-1185">Reference proteome</keyword>
<dbReference type="Gramene" id="TuG1812G0300003192.01.T01">
    <property type="protein sequence ID" value="TuG1812G0300003192.01.T01.cds264658"/>
    <property type="gene ID" value="TuG1812G0300003192.01"/>
</dbReference>
<accession>A0A8R7PVC9</accession>
<sequence length="174" mass="20149">MTDSNGQLIKYQQQSSFQVLLNPIQHLIILQACHLMVSISKIQLLLDVLSPLGYLLPEPPLHHCILPWSCPAILPHVPPLINESFLTENLPNPFRQPMIQPWYPIGQQRRRQRKLQALKLPHLNAIAPQHLHIPSHQRGRLIVLGHVKEQGRWIARRRSRRVEHALRDHHHDGG</sequence>
<name>A0A8R7PVC9_TRIUA</name>
<evidence type="ECO:0000313" key="1">
    <source>
        <dbReference type="EnsemblPlants" id="TuG1812G0300003192.01.T01.cds264658"/>
    </source>
</evidence>
<dbReference type="EnsemblPlants" id="TuG1812G0300003192.01.T01">
    <property type="protein sequence ID" value="TuG1812G0300003192.01.T01.cds264658"/>
    <property type="gene ID" value="TuG1812G0300003192.01"/>
</dbReference>
<evidence type="ECO:0000313" key="2">
    <source>
        <dbReference type="Proteomes" id="UP000015106"/>
    </source>
</evidence>
<dbReference type="Proteomes" id="UP000015106">
    <property type="component" value="Chromosome 3"/>
</dbReference>
<proteinExistence type="predicted"/>